<comment type="caution">
    <text evidence="2">The sequence shown here is derived from an EMBL/GenBank/DDBJ whole genome shotgun (WGS) entry which is preliminary data.</text>
</comment>
<dbReference type="EMBL" id="PDCK01000040">
    <property type="protein sequence ID" value="PRQ47577.1"/>
    <property type="molecule type" value="Genomic_DNA"/>
</dbReference>
<feature type="region of interest" description="Disordered" evidence="1">
    <location>
        <begin position="1"/>
        <end position="32"/>
    </location>
</feature>
<dbReference type="AlphaFoldDB" id="A0A2P6RMC7"/>
<protein>
    <submittedName>
        <fullName evidence="2">Uncharacterized protein</fullName>
    </submittedName>
</protein>
<evidence type="ECO:0000256" key="1">
    <source>
        <dbReference type="SAM" id="MobiDB-lite"/>
    </source>
</evidence>
<proteinExistence type="predicted"/>
<evidence type="ECO:0000313" key="2">
    <source>
        <dbReference type="EMBL" id="PRQ47577.1"/>
    </source>
</evidence>
<sequence>MVPHFLHRSTWPEEDERETDKQERVWVHSSTSHQCPPSRPKIMLTANLENLSIWVCELTQFG</sequence>
<accession>A0A2P6RMC7</accession>
<dbReference type="Proteomes" id="UP000238479">
    <property type="component" value="Chromosome 2"/>
</dbReference>
<name>A0A2P6RMC7_ROSCH</name>
<keyword evidence="3" id="KW-1185">Reference proteome</keyword>
<gene>
    <name evidence="2" type="ORF">RchiOBHm_Chr2g0101151</name>
</gene>
<reference evidence="2 3" key="1">
    <citation type="journal article" date="2018" name="Nat. Genet.">
        <title>The Rosa genome provides new insights in the design of modern roses.</title>
        <authorList>
            <person name="Bendahmane M."/>
        </authorList>
    </citation>
    <scope>NUCLEOTIDE SEQUENCE [LARGE SCALE GENOMIC DNA]</scope>
    <source>
        <strain evidence="3">cv. Old Blush</strain>
    </source>
</reference>
<evidence type="ECO:0000313" key="3">
    <source>
        <dbReference type="Proteomes" id="UP000238479"/>
    </source>
</evidence>
<dbReference type="Gramene" id="PRQ47577">
    <property type="protein sequence ID" value="PRQ47577"/>
    <property type="gene ID" value="RchiOBHm_Chr2g0101151"/>
</dbReference>
<organism evidence="2 3">
    <name type="scientific">Rosa chinensis</name>
    <name type="common">China rose</name>
    <dbReference type="NCBI Taxonomy" id="74649"/>
    <lineage>
        <taxon>Eukaryota</taxon>
        <taxon>Viridiplantae</taxon>
        <taxon>Streptophyta</taxon>
        <taxon>Embryophyta</taxon>
        <taxon>Tracheophyta</taxon>
        <taxon>Spermatophyta</taxon>
        <taxon>Magnoliopsida</taxon>
        <taxon>eudicotyledons</taxon>
        <taxon>Gunneridae</taxon>
        <taxon>Pentapetalae</taxon>
        <taxon>rosids</taxon>
        <taxon>fabids</taxon>
        <taxon>Rosales</taxon>
        <taxon>Rosaceae</taxon>
        <taxon>Rosoideae</taxon>
        <taxon>Rosoideae incertae sedis</taxon>
        <taxon>Rosa</taxon>
    </lineage>
</organism>